<reference evidence="5" key="2">
    <citation type="submission" date="2018-05" db="EMBL/GenBank/DDBJ databases">
        <title>Genome Sequencing of selected type strains of the family Eggerthellaceae.</title>
        <authorList>
            <person name="Danylec N."/>
            <person name="Stoll D.A."/>
            <person name="Doetsch A."/>
            <person name="Huch M."/>
        </authorList>
    </citation>
    <scope>NUCLEOTIDE SEQUENCE [LARGE SCALE GENOMIC DNA]</scope>
    <source>
        <strain evidence="5">DSM 16107</strain>
    </source>
</reference>
<evidence type="ECO:0000313" key="4">
    <source>
        <dbReference type="Proteomes" id="UP000253817"/>
    </source>
</evidence>
<gene>
    <name evidence="2" type="ORF">C1876_06890</name>
    <name evidence="3" type="ORF">DMP09_13440</name>
</gene>
<protein>
    <recommendedName>
        <fullName evidence="6">DUF2975 domain-containing protein</fullName>
    </recommendedName>
</protein>
<accession>A0A3N0IW09</accession>
<dbReference type="RefSeq" id="WP_114545978.1">
    <property type="nucleotide sequence ID" value="NZ_PPTT01000009.1"/>
</dbReference>
<evidence type="ECO:0000313" key="3">
    <source>
        <dbReference type="EMBL" id="RNM40630.1"/>
    </source>
</evidence>
<keyword evidence="1" id="KW-0472">Membrane</keyword>
<organism evidence="3 5">
    <name type="scientific">Eggerthella sinensis</name>
    <dbReference type="NCBI Taxonomy" id="242230"/>
    <lineage>
        <taxon>Bacteria</taxon>
        <taxon>Bacillati</taxon>
        <taxon>Actinomycetota</taxon>
        <taxon>Coriobacteriia</taxon>
        <taxon>Eggerthellales</taxon>
        <taxon>Eggerthellaceae</taxon>
        <taxon>Eggerthella</taxon>
    </lineage>
</organism>
<feature type="transmembrane region" description="Helical" evidence="1">
    <location>
        <begin position="130"/>
        <end position="148"/>
    </location>
</feature>
<evidence type="ECO:0000313" key="5">
    <source>
        <dbReference type="Proteomes" id="UP000270112"/>
    </source>
</evidence>
<keyword evidence="1" id="KW-1133">Transmembrane helix</keyword>
<feature type="transmembrane region" description="Helical" evidence="1">
    <location>
        <begin position="55"/>
        <end position="75"/>
    </location>
</feature>
<keyword evidence="1" id="KW-0812">Transmembrane</keyword>
<dbReference type="AlphaFoldDB" id="A0A3N0IW09"/>
<feature type="transmembrane region" description="Helical" evidence="1">
    <location>
        <begin position="95"/>
        <end position="118"/>
    </location>
</feature>
<reference evidence="2 4" key="1">
    <citation type="journal article" date="2018" name="Elife">
        <title>Discovery and characterization of a prevalent human gut bacterial enzyme sufficient for the inactivation of a family of plant toxins.</title>
        <authorList>
            <person name="Koppel N."/>
            <person name="Bisanz J.E."/>
            <person name="Pandelia M.E."/>
            <person name="Turnbaugh P.J."/>
            <person name="Balskus E.P."/>
        </authorList>
    </citation>
    <scope>NUCLEOTIDE SEQUENCE [LARGE SCALE GENOMIC DNA]</scope>
    <source>
        <strain evidence="2 4">DSM 16107</strain>
    </source>
</reference>
<comment type="caution">
    <text evidence="3">The sequence shown here is derived from an EMBL/GenBank/DDBJ whole genome shotgun (WGS) entry which is preliminary data.</text>
</comment>
<reference evidence="3" key="3">
    <citation type="journal article" date="2019" name="Microbiol. Resour. Announc.">
        <title>Draft Genome Sequences of Type Strains of Gordonibacter faecihominis, Paraeggerthella hongkongensis, Parvibacter caecicola,Slackia equolifaciens, Slackia faecicanis, and Slackia isoflavoniconvertens.</title>
        <authorList>
            <person name="Danylec N."/>
            <person name="Stoll D.A."/>
            <person name="Dotsch A."/>
            <person name="Huch M."/>
        </authorList>
    </citation>
    <scope>NUCLEOTIDE SEQUENCE</scope>
    <source>
        <strain evidence="3">DSM 16107</strain>
    </source>
</reference>
<dbReference type="EMBL" id="QICC01000071">
    <property type="protein sequence ID" value="RNM40630.1"/>
    <property type="molecule type" value="Genomic_DNA"/>
</dbReference>
<evidence type="ECO:0000313" key="2">
    <source>
        <dbReference type="EMBL" id="RDB69488.1"/>
    </source>
</evidence>
<sequence>MSDIREKIKTSSTAVFVLLLLIAGVLVAVSLLNIGRIVTESVDIDHTVNGGLRPYTVLGMQILLAALLVYVAFIFRRIGKEETPFFPGLSRRVKLAAPFLFLVFALPRWVANAVISVSSGKLTGAVFDEISVILLAVAVIVFCIGHILEYGWRLQDENNEII</sequence>
<proteinExistence type="predicted"/>
<name>A0A3N0IW09_9ACTN</name>
<keyword evidence="4" id="KW-1185">Reference proteome</keyword>
<feature type="transmembrane region" description="Helical" evidence="1">
    <location>
        <begin position="12"/>
        <end position="35"/>
    </location>
</feature>
<dbReference type="Proteomes" id="UP000253817">
    <property type="component" value="Unassembled WGS sequence"/>
</dbReference>
<dbReference type="EMBL" id="PPTT01000009">
    <property type="protein sequence ID" value="RDB69488.1"/>
    <property type="molecule type" value="Genomic_DNA"/>
</dbReference>
<dbReference type="OrthoDB" id="3174853at2"/>
<dbReference type="Proteomes" id="UP000270112">
    <property type="component" value="Unassembled WGS sequence"/>
</dbReference>
<evidence type="ECO:0008006" key="6">
    <source>
        <dbReference type="Google" id="ProtNLM"/>
    </source>
</evidence>
<evidence type="ECO:0000256" key="1">
    <source>
        <dbReference type="SAM" id="Phobius"/>
    </source>
</evidence>